<name>A0A7Y3TYQ8_9GAMM</name>
<feature type="transmembrane region" description="Helical" evidence="1">
    <location>
        <begin position="37"/>
        <end position="57"/>
    </location>
</feature>
<sequence>MMLKLLIALTFIAMLASLAAGAGFLLKDASSSRRTLTSLKLRITLAVVLMLLLIYGFSQGQLS</sequence>
<protein>
    <submittedName>
        <fullName evidence="2">DUF2909 domain-containing protein</fullName>
    </submittedName>
</protein>
<reference evidence="2 3" key="1">
    <citation type="submission" date="2020-05" db="EMBL/GenBank/DDBJ databases">
        <authorList>
            <person name="Ruan W."/>
            <person name="Jeon C.O."/>
            <person name="Chun B.H."/>
        </authorList>
    </citation>
    <scope>NUCLEOTIDE SEQUENCE [LARGE SCALE GENOMIC DNA]</scope>
    <source>
        <strain evidence="2 3">TBZ9</strain>
    </source>
</reference>
<accession>A0A7Y3TYQ8</accession>
<dbReference type="RefSeq" id="WP_171702486.1">
    <property type="nucleotide sequence ID" value="NZ_JABFHI010000003.1"/>
</dbReference>
<comment type="caution">
    <text evidence="2">The sequence shown here is derived from an EMBL/GenBank/DDBJ whole genome shotgun (WGS) entry which is preliminary data.</text>
</comment>
<keyword evidence="3" id="KW-1185">Reference proteome</keyword>
<evidence type="ECO:0000313" key="3">
    <source>
        <dbReference type="Proteomes" id="UP000588806"/>
    </source>
</evidence>
<dbReference type="EMBL" id="JABFHI010000003">
    <property type="protein sequence ID" value="NOG31912.1"/>
    <property type="molecule type" value="Genomic_DNA"/>
</dbReference>
<evidence type="ECO:0000313" key="2">
    <source>
        <dbReference type="EMBL" id="NOG31912.1"/>
    </source>
</evidence>
<proteinExistence type="predicted"/>
<dbReference type="Proteomes" id="UP000588806">
    <property type="component" value="Unassembled WGS sequence"/>
</dbReference>
<keyword evidence="1" id="KW-1133">Transmembrane helix</keyword>
<dbReference type="AlphaFoldDB" id="A0A7Y3TYQ8"/>
<keyword evidence="1" id="KW-0472">Membrane</keyword>
<organism evidence="2 3">
    <name type="scientific">Vreelandella azerica</name>
    <dbReference type="NCBI Taxonomy" id="2732867"/>
    <lineage>
        <taxon>Bacteria</taxon>
        <taxon>Pseudomonadati</taxon>
        <taxon>Pseudomonadota</taxon>
        <taxon>Gammaproteobacteria</taxon>
        <taxon>Oceanospirillales</taxon>
        <taxon>Halomonadaceae</taxon>
        <taxon>Vreelandella</taxon>
    </lineage>
</organism>
<gene>
    <name evidence="2" type="ORF">HLB35_09335</name>
</gene>
<reference evidence="2 3" key="2">
    <citation type="submission" date="2020-06" db="EMBL/GenBank/DDBJ databases">
        <title>Halomonas songnenensis sp. nov., a moderately halophilic bacterium isolated from saline and alkaline soils.</title>
        <authorList>
            <person name="Jiang J."/>
            <person name="Pan Y."/>
        </authorList>
    </citation>
    <scope>NUCLEOTIDE SEQUENCE [LARGE SCALE GENOMIC DNA]</scope>
    <source>
        <strain evidence="2 3">TBZ9</strain>
    </source>
</reference>
<evidence type="ECO:0000256" key="1">
    <source>
        <dbReference type="SAM" id="Phobius"/>
    </source>
</evidence>
<keyword evidence="1" id="KW-0812">Transmembrane</keyword>
<dbReference type="Pfam" id="PF11137">
    <property type="entry name" value="DUF2909"/>
    <property type="match status" value="1"/>
</dbReference>
<dbReference type="InterPro" id="IPR021313">
    <property type="entry name" value="DUF2909"/>
</dbReference>